<dbReference type="EnsemblMetazoa" id="Aqu2.1.29541_001">
    <property type="protein sequence ID" value="Aqu2.1.29541_001"/>
    <property type="gene ID" value="Aqu2.1.29541"/>
</dbReference>
<organism evidence="1">
    <name type="scientific">Amphimedon queenslandica</name>
    <name type="common">Sponge</name>
    <dbReference type="NCBI Taxonomy" id="400682"/>
    <lineage>
        <taxon>Eukaryota</taxon>
        <taxon>Metazoa</taxon>
        <taxon>Porifera</taxon>
        <taxon>Demospongiae</taxon>
        <taxon>Heteroscleromorpha</taxon>
        <taxon>Haplosclerida</taxon>
        <taxon>Niphatidae</taxon>
        <taxon>Amphimedon</taxon>
    </lineage>
</organism>
<name>A0A1X7UPG7_AMPQE</name>
<protein>
    <submittedName>
        <fullName evidence="1">Uncharacterized protein</fullName>
    </submittedName>
</protein>
<proteinExistence type="predicted"/>
<evidence type="ECO:0000313" key="1">
    <source>
        <dbReference type="EnsemblMetazoa" id="Aqu2.1.29541_001"/>
    </source>
</evidence>
<dbReference type="InParanoid" id="A0A1X7UPG7"/>
<reference evidence="1" key="1">
    <citation type="submission" date="2017-05" db="UniProtKB">
        <authorList>
            <consortium name="EnsemblMetazoa"/>
        </authorList>
    </citation>
    <scope>IDENTIFICATION</scope>
</reference>
<sequence>MEALHYEYQHYQTNKCWTQFFMKRS</sequence>
<accession>A0A1X7UPG7</accession>
<dbReference type="AlphaFoldDB" id="A0A1X7UPG7"/>